<evidence type="ECO:0000313" key="2">
    <source>
        <dbReference type="EMBL" id="MCB6182381.1"/>
    </source>
</evidence>
<dbReference type="PANTHER" id="PTHR35177:SF1">
    <property type="entry name" value="HYDROGENASE MATURATION FACTOR HYPC"/>
    <property type="match status" value="1"/>
</dbReference>
<evidence type="ECO:0000256" key="1">
    <source>
        <dbReference type="ARBA" id="ARBA00006018"/>
    </source>
</evidence>
<dbReference type="InterPro" id="IPR019812">
    <property type="entry name" value="Hydgase_assmbl_chp_CS"/>
</dbReference>
<dbReference type="PRINTS" id="PR00445">
    <property type="entry name" value="HUPFHYPC"/>
</dbReference>
<dbReference type="InterPro" id="IPR001109">
    <property type="entry name" value="Hydrogenase_HupF/HypC"/>
</dbReference>
<organism evidence="2 3">
    <name type="scientific">Leeia speluncae</name>
    <dbReference type="NCBI Taxonomy" id="2884804"/>
    <lineage>
        <taxon>Bacteria</taxon>
        <taxon>Pseudomonadati</taxon>
        <taxon>Pseudomonadota</taxon>
        <taxon>Betaproteobacteria</taxon>
        <taxon>Neisseriales</taxon>
        <taxon>Leeiaceae</taxon>
        <taxon>Leeia</taxon>
    </lineage>
</organism>
<reference evidence="2" key="1">
    <citation type="submission" date="2021-10" db="EMBL/GenBank/DDBJ databases">
        <title>The complete genome sequence of Leeia sp. TBRC 13508.</title>
        <authorList>
            <person name="Charoenyingcharoen P."/>
            <person name="Yukphan P."/>
        </authorList>
    </citation>
    <scope>NUCLEOTIDE SEQUENCE</scope>
    <source>
        <strain evidence="2">TBRC 13508</strain>
    </source>
</reference>
<keyword evidence="3" id="KW-1185">Reference proteome</keyword>
<dbReference type="Proteomes" id="UP001165395">
    <property type="component" value="Unassembled WGS sequence"/>
</dbReference>
<dbReference type="Pfam" id="PF01455">
    <property type="entry name" value="HupF_HypC"/>
    <property type="match status" value="1"/>
</dbReference>
<comment type="similarity">
    <text evidence="1">Belongs to the HupF/HypC family.</text>
</comment>
<gene>
    <name evidence="2" type="primary">hypC</name>
    <name evidence="2" type="ORF">LIN78_02280</name>
</gene>
<sequence length="104" mass="11062">MCLGVPMQVLESNGFVALCADDSGVSAVDVSLVGEVSEGEWLLVFTGAARERLSEARALDIRDALSALTAALNGDFDPNAHFQDLINREPSLPPHLQALVKKEA</sequence>
<comment type="caution">
    <text evidence="2">The sequence shown here is derived from an EMBL/GenBank/DDBJ whole genome shotgun (WGS) entry which is preliminary data.</text>
</comment>
<proteinExistence type="inferred from homology"/>
<dbReference type="PROSITE" id="PS01097">
    <property type="entry name" value="HUPF_HYPC"/>
    <property type="match status" value="1"/>
</dbReference>
<dbReference type="Gene3D" id="2.30.30.140">
    <property type="match status" value="1"/>
</dbReference>
<name>A0ABS8D309_9NEIS</name>
<accession>A0ABS8D309</accession>
<dbReference type="PANTHER" id="PTHR35177">
    <property type="entry name" value="HYDROGENASE MATURATION FACTOR HYBG"/>
    <property type="match status" value="1"/>
</dbReference>
<evidence type="ECO:0000313" key="3">
    <source>
        <dbReference type="Proteomes" id="UP001165395"/>
    </source>
</evidence>
<dbReference type="NCBIfam" id="TIGR00074">
    <property type="entry name" value="hypC_hupF"/>
    <property type="match status" value="1"/>
</dbReference>
<dbReference type="SUPFAM" id="SSF159127">
    <property type="entry name" value="HupF/HypC-like"/>
    <property type="match status" value="1"/>
</dbReference>
<protein>
    <submittedName>
        <fullName evidence="2">HypC/HybG/HupF family hydrogenase formation chaperone</fullName>
    </submittedName>
</protein>
<dbReference type="EMBL" id="JAJBZT010000001">
    <property type="protein sequence ID" value="MCB6182381.1"/>
    <property type="molecule type" value="Genomic_DNA"/>
</dbReference>
<dbReference type="RefSeq" id="WP_227178047.1">
    <property type="nucleotide sequence ID" value="NZ_JAJBZT010000001.1"/>
</dbReference>